<evidence type="ECO:0000313" key="2">
    <source>
        <dbReference type="Proteomes" id="UP001154312"/>
    </source>
</evidence>
<gene>
    <name evidence="1" type="ORF">L7E55_15820</name>
</gene>
<reference evidence="1" key="1">
    <citation type="submission" date="2022-02" db="EMBL/GenBank/DDBJ databases">
        <authorList>
            <person name="Leng L."/>
        </authorList>
    </citation>
    <scope>NUCLEOTIDE SEQUENCE</scope>
    <source>
        <strain evidence="1">JI</strain>
    </source>
</reference>
<protein>
    <submittedName>
        <fullName evidence="1">Sterol carrier protein</fullName>
    </submittedName>
</protein>
<keyword evidence="2" id="KW-1185">Reference proteome</keyword>
<dbReference type="SUPFAM" id="SSF55718">
    <property type="entry name" value="SCP-like"/>
    <property type="match status" value="1"/>
</dbReference>
<name>A0A9X4H5N2_9FIRM</name>
<dbReference type="RefSeq" id="WP_277445306.1">
    <property type="nucleotide sequence ID" value="NZ_JAKOAV010000043.1"/>
</dbReference>
<dbReference type="Gene3D" id="3.30.1050.10">
    <property type="entry name" value="SCP2 sterol-binding domain"/>
    <property type="match status" value="1"/>
</dbReference>
<organism evidence="1 2">
    <name type="scientific">Pelotomaculum isophthalicicum JI</name>
    <dbReference type="NCBI Taxonomy" id="947010"/>
    <lineage>
        <taxon>Bacteria</taxon>
        <taxon>Bacillati</taxon>
        <taxon>Bacillota</taxon>
        <taxon>Clostridia</taxon>
        <taxon>Eubacteriales</taxon>
        <taxon>Desulfotomaculaceae</taxon>
        <taxon>Pelotomaculum</taxon>
    </lineage>
</organism>
<dbReference type="EMBL" id="JAKOAV010000043">
    <property type="protein sequence ID" value="MDF9409798.1"/>
    <property type="molecule type" value="Genomic_DNA"/>
</dbReference>
<dbReference type="AlphaFoldDB" id="A0A9X4H5N2"/>
<sequence length="117" mass="13282">MATHTEITESLKVFKDNYNGNERLKIMNRDWNRVVVIKATDIESLHTLKVQDGLVSLKEGAVENPNLTVISDSETLADIFYGDITPTEPYNNGTLRIIGQEDDIIRLDFISLMIWGE</sequence>
<accession>A0A9X4H5N2</accession>
<proteinExistence type="predicted"/>
<comment type="caution">
    <text evidence="1">The sequence shown here is derived from an EMBL/GenBank/DDBJ whole genome shotgun (WGS) entry which is preliminary data.</text>
</comment>
<dbReference type="Proteomes" id="UP001154312">
    <property type="component" value="Unassembled WGS sequence"/>
</dbReference>
<dbReference type="InterPro" id="IPR036527">
    <property type="entry name" value="SCP2_sterol-bd_dom_sf"/>
</dbReference>
<evidence type="ECO:0000313" key="1">
    <source>
        <dbReference type="EMBL" id="MDF9409798.1"/>
    </source>
</evidence>